<feature type="non-terminal residue" evidence="2">
    <location>
        <position position="1"/>
    </location>
</feature>
<accession>A0A5C3P7B1</accession>
<name>A0A5C3P7B1_9APHY</name>
<dbReference type="InParanoid" id="A0A5C3P7B1"/>
<proteinExistence type="predicted"/>
<dbReference type="Proteomes" id="UP000308197">
    <property type="component" value="Unassembled WGS sequence"/>
</dbReference>
<keyword evidence="1" id="KW-0732">Signal</keyword>
<reference evidence="2 3" key="1">
    <citation type="journal article" date="2019" name="Nat. Ecol. Evol.">
        <title>Megaphylogeny resolves global patterns of mushroom evolution.</title>
        <authorList>
            <person name="Varga T."/>
            <person name="Krizsan K."/>
            <person name="Foldi C."/>
            <person name="Dima B."/>
            <person name="Sanchez-Garcia M."/>
            <person name="Sanchez-Ramirez S."/>
            <person name="Szollosi G.J."/>
            <person name="Szarkandi J.G."/>
            <person name="Papp V."/>
            <person name="Albert L."/>
            <person name="Andreopoulos W."/>
            <person name="Angelini C."/>
            <person name="Antonin V."/>
            <person name="Barry K.W."/>
            <person name="Bougher N.L."/>
            <person name="Buchanan P."/>
            <person name="Buyck B."/>
            <person name="Bense V."/>
            <person name="Catcheside P."/>
            <person name="Chovatia M."/>
            <person name="Cooper J."/>
            <person name="Damon W."/>
            <person name="Desjardin D."/>
            <person name="Finy P."/>
            <person name="Geml J."/>
            <person name="Haridas S."/>
            <person name="Hughes K."/>
            <person name="Justo A."/>
            <person name="Karasinski D."/>
            <person name="Kautmanova I."/>
            <person name="Kiss B."/>
            <person name="Kocsube S."/>
            <person name="Kotiranta H."/>
            <person name="LaButti K.M."/>
            <person name="Lechner B.E."/>
            <person name="Liimatainen K."/>
            <person name="Lipzen A."/>
            <person name="Lukacs Z."/>
            <person name="Mihaltcheva S."/>
            <person name="Morgado L.N."/>
            <person name="Niskanen T."/>
            <person name="Noordeloos M.E."/>
            <person name="Ohm R.A."/>
            <person name="Ortiz-Santana B."/>
            <person name="Ovrebo C."/>
            <person name="Racz N."/>
            <person name="Riley R."/>
            <person name="Savchenko A."/>
            <person name="Shiryaev A."/>
            <person name="Soop K."/>
            <person name="Spirin V."/>
            <person name="Szebenyi C."/>
            <person name="Tomsovsky M."/>
            <person name="Tulloss R.E."/>
            <person name="Uehling J."/>
            <person name="Grigoriev I.V."/>
            <person name="Vagvolgyi C."/>
            <person name="Papp T."/>
            <person name="Martin F.M."/>
            <person name="Miettinen O."/>
            <person name="Hibbett D.S."/>
            <person name="Nagy L.G."/>
        </authorList>
    </citation>
    <scope>NUCLEOTIDE SEQUENCE [LARGE SCALE GENOMIC DNA]</scope>
    <source>
        <strain evidence="2 3">HHB13444</strain>
    </source>
</reference>
<feature type="signal peptide" evidence="1">
    <location>
        <begin position="1"/>
        <end position="34"/>
    </location>
</feature>
<dbReference type="AlphaFoldDB" id="A0A5C3P7B1"/>
<protein>
    <submittedName>
        <fullName evidence="2">Uncharacterized protein</fullName>
    </submittedName>
</protein>
<organism evidence="2 3">
    <name type="scientific">Polyporus arcularius HHB13444</name>
    <dbReference type="NCBI Taxonomy" id="1314778"/>
    <lineage>
        <taxon>Eukaryota</taxon>
        <taxon>Fungi</taxon>
        <taxon>Dikarya</taxon>
        <taxon>Basidiomycota</taxon>
        <taxon>Agaricomycotina</taxon>
        <taxon>Agaricomycetes</taxon>
        <taxon>Polyporales</taxon>
        <taxon>Polyporaceae</taxon>
        <taxon>Polyporus</taxon>
    </lineage>
</organism>
<evidence type="ECO:0000313" key="2">
    <source>
        <dbReference type="EMBL" id="TFK85381.1"/>
    </source>
</evidence>
<evidence type="ECO:0000313" key="3">
    <source>
        <dbReference type="Proteomes" id="UP000308197"/>
    </source>
</evidence>
<dbReference type="EMBL" id="ML211256">
    <property type="protein sequence ID" value="TFK85381.1"/>
    <property type="molecule type" value="Genomic_DNA"/>
</dbReference>
<gene>
    <name evidence="2" type="ORF">K466DRAFT_664529</name>
</gene>
<evidence type="ECO:0000256" key="1">
    <source>
        <dbReference type="SAM" id="SignalP"/>
    </source>
</evidence>
<keyword evidence="3" id="KW-1185">Reference proteome</keyword>
<sequence>PPPPPRVPQPRSSKSSQILLFSCTYSLWILFCKANECEEAVAAGRIAHPRDFYPATILSGSPASKCARDAIGLHRHPSPQELYAQVRPLRPVSAVVNHTDVRPRSVGWTRR</sequence>
<feature type="chain" id="PRO_5023102841" evidence="1">
    <location>
        <begin position="35"/>
        <end position="111"/>
    </location>
</feature>